<gene>
    <name evidence="5" type="ORF">GD627_09590</name>
</gene>
<dbReference type="InterPro" id="IPR046335">
    <property type="entry name" value="LacI/GalR-like_sensor"/>
</dbReference>
<keyword evidence="1" id="KW-0805">Transcription regulation</keyword>
<evidence type="ECO:0000313" key="6">
    <source>
        <dbReference type="Proteomes" id="UP000326852"/>
    </source>
</evidence>
<dbReference type="GO" id="GO:0003700">
    <property type="term" value="F:DNA-binding transcription factor activity"/>
    <property type="evidence" value="ECO:0007669"/>
    <property type="project" value="TreeGrafter"/>
</dbReference>
<dbReference type="PANTHER" id="PTHR30146">
    <property type="entry name" value="LACI-RELATED TRANSCRIPTIONAL REPRESSOR"/>
    <property type="match status" value="1"/>
</dbReference>
<proteinExistence type="predicted"/>
<dbReference type="CDD" id="cd01392">
    <property type="entry name" value="HTH_LacI"/>
    <property type="match status" value="1"/>
</dbReference>
<keyword evidence="6" id="KW-1185">Reference proteome</keyword>
<evidence type="ECO:0000256" key="3">
    <source>
        <dbReference type="ARBA" id="ARBA00023163"/>
    </source>
</evidence>
<dbReference type="Gene3D" id="1.10.260.40">
    <property type="entry name" value="lambda repressor-like DNA-binding domains"/>
    <property type="match status" value="1"/>
</dbReference>
<keyword evidence="2 5" id="KW-0238">DNA-binding</keyword>
<dbReference type="PANTHER" id="PTHR30146:SF138">
    <property type="entry name" value="TRANSCRIPTIONAL REGULATORY PROTEIN"/>
    <property type="match status" value="1"/>
</dbReference>
<dbReference type="AlphaFoldDB" id="A0A5N6MH83"/>
<dbReference type="Pfam" id="PF00356">
    <property type="entry name" value="LacI"/>
    <property type="match status" value="1"/>
</dbReference>
<dbReference type="SUPFAM" id="SSF47413">
    <property type="entry name" value="lambda repressor-like DNA-binding domains"/>
    <property type="match status" value="1"/>
</dbReference>
<protein>
    <submittedName>
        <fullName evidence="5">LacI family DNA-binding transcriptional regulator</fullName>
    </submittedName>
</protein>
<evidence type="ECO:0000259" key="4">
    <source>
        <dbReference type="PROSITE" id="PS50932"/>
    </source>
</evidence>
<reference evidence="5 6" key="1">
    <citation type="submission" date="2019-08" db="EMBL/GenBank/DDBJ databases">
        <title>Arthrobacter sp. nov., isolated from plateau pika and Tibetan wild ass.</title>
        <authorList>
            <person name="Ge Y."/>
        </authorList>
    </citation>
    <scope>NUCLEOTIDE SEQUENCE [LARGE SCALE GENOMIC DNA]</scope>
    <source>
        <strain evidence="5 6">785</strain>
    </source>
</reference>
<dbReference type="InterPro" id="IPR010982">
    <property type="entry name" value="Lambda_DNA-bd_dom_sf"/>
</dbReference>
<dbReference type="SMART" id="SM00354">
    <property type="entry name" value="HTH_LACI"/>
    <property type="match status" value="1"/>
</dbReference>
<evidence type="ECO:0000256" key="2">
    <source>
        <dbReference type="ARBA" id="ARBA00023125"/>
    </source>
</evidence>
<evidence type="ECO:0000313" key="5">
    <source>
        <dbReference type="EMBL" id="KAD3633084.1"/>
    </source>
</evidence>
<evidence type="ECO:0000256" key="1">
    <source>
        <dbReference type="ARBA" id="ARBA00023015"/>
    </source>
</evidence>
<dbReference type="RefSeq" id="WP_152272306.1">
    <property type="nucleotide sequence ID" value="NZ_VTFX01000004.1"/>
</dbReference>
<dbReference type="GO" id="GO:0000976">
    <property type="term" value="F:transcription cis-regulatory region binding"/>
    <property type="evidence" value="ECO:0007669"/>
    <property type="project" value="TreeGrafter"/>
</dbReference>
<dbReference type="EMBL" id="VTFX01000004">
    <property type="protein sequence ID" value="KAD3633084.1"/>
    <property type="molecule type" value="Genomic_DNA"/>
</dbReference>
<dbReference type="CDD" id="cd06279">
    <property type="entry name" value="PBP1_LacI-like"/>
    <property type="match status" value="1"/>
</dbReference>
<dbReference type="PROSITE" id="PS50932">
    <property type="entry name" value="HTH_LACI_2"/>
    <property type="match status" value="1"/>
</dbReference>
<feature type="domain" description="HTH lacI-type" evidence="4">
    <location>
        <begin position="11"/>
        <end position="66"/>
    </location>
</feature>
<dbReference type="InterPro" id="IPR000843">
    <property type="entry name" value="HTH_LacI"/>
</dbReference>
<dbReference type="Gene3D" id="3.40.50.2300">
    <property type="match status" value="2"/>
</dbReference>
<accession>A0A5N6MH83</accession>
<sequence>MTRQPNPSKAPTLTSIARSLGLSPATVSNVYNHPERVSTSVSERVLAAADAVGYAGPDPVARQFRRGKSETIGIVFTDEMSFALRDPASVSLLAGLSTALQDAQLNLLLLPAGSPVGNSRVSNVMGAVVDGFVFYSVPEDDPHLAAALKRRLPIVVVDEPEVVGDADWLGLDDHLAAADLGRYLSRLGHRKVGVITSRLGRSRHNGPADEEMWKNAVYPVQRNRIHGLREGLFGAEVGSIAVEERFENSVDAGLTALHALLQRDPDITAVCCFGDVLAIGALEGARQRGLSVPGDLTVTGFDDVPEAARAGLTTVRQPLFEKGRIAGEMLLSHPFSDRPRRRYLPTSLEVRSTSGRPNSNSM</sequence>
<organism evidence="5 6">
    <name type="scientific">Arthrobacter yangruifuii</name>
    <dbReference type="NCBI Taxonomy" id="2606616"/>
    <lineage>
        <taxon>Bacteria</taxon>
        <taxon>Bacillati</taxon>
        <taxon>Actinomycetota</taxon>
        <taxon>Actinomycetes</taxon>
        <taxon>Micrococcales</taxon>
        <taxon>Micrococcaceae</taxon>
        <taxon>Arthrobacter</taxon>
    </lineage>
</organism>
<dbReference type="InterPro" id="IPR028082">
    <property type="entry name" value="Peripla_BP_I"/>
</dbReference>
<dbReference type="Pfam" id="PF13377">
    <property type="entry name" value="Peripla_BP_3"/>
    <property type="match status" value="1"/>
</dbReference>
<dbReference type="Proteomes" id="UP000326852">
    <property type="component" value="Unassembled WGS sequence"/>
</dbReference>
<keyword evidence="3" id="KW-0804">Transcription</keyword>
<name>A0A5N6MH83_9MICC</name>
<dbReference type="SUPFAM" id="SSF53822">
    <property type="entry name" value="Periplasmic binding protein-like I"/>
    <property type="match status" value="1"/>
</dbReference>
<comment type="caution">
    <text evidence="5">The sequence shown here is derived from an EMBL/GenBank/DDBJ whole genome shotgun (WGS) entry which is preliminary data.</text>
</comment>